<protein>
    <submittedName>
        <fullName evidence="3">TIGR03564 family F420-dependent LLM class oxidoreductase</fullName>
    </submittedName>
</protein>
<evidence type="ECO:0000313" key="4">
    <source>
        <dbReference type="Proteomes" id="UP001500635"/>
    </source>
</evidence>
<keyword evidence="1" id="KW-0560">Oxidoreductase</keyword>
<gene>
    <name evidence="3" type="ORF">GCM10023147_25220</name>
</gene>
<dbReference type="NCBIfam" id="TIGR03564">
    <property type="entry name" value="F420_MSMEG_4879"/>
    <property type="match status" value="1"/>
</dbReference>
<dbReference type="CDD" id="cd01097">
    <property type="entry name" value="Tetrahydromethanopterin_reductase"/>
    <property type="match status" value="1"/>
</dbReference>
<dbReference type="Pfam" id="PF00296">
    <property type="entry name" value="Bac_luciferase"/>
    <property type="match status" value="1"/>
</dbReference>
<dbReference type="InterPro" id="IPR019910">
    <property type="entry name" value="Lucif-like_OxRdtase_MSMEG_4879"/>
</dbReference>
<dbReference type="RefSeq" id="WP_344996070.1">
    <property type="nucleotide sequence ID" value="NZ_BAABFR010000035.1"/>
</dbReference>
<dbReference type="PANTHER" id="PTHR43244">
    <property type="match status" value="1"/>
</dbReference>
<comment type="caution">
    <text evidence="3">The sequence shown here is derived from an EMBL/GenBank/DDBJ whole genome shotgun (WGS) entry which is preliminary data.</text>
</comment>
<sequence length="311" mass="32133">MSTEPVIGAALSFAGTGNAVDDVIERARVAAAAGLGAVWLGQRFDYDAIALAALIGREIPGVTVGSSAVPIFGRHPIIVAAQAQTAQAATHGRFQLGLALGAAELTEKAFGIEFRRPALRLQEFLIATRELFATGTVDFRGEELSAQAPLPTSLPGADPVPPILVAALSPRALAVSGRYADGILPNLAAPRVLEGHIVPAVTAAAEEAGRPAPRIVAAVTALVTDDPAAGRERLFAATGFYERVPSYRRVLELGGATRAGEIGLVGSAADVRAGLHEYLDAGATELILTQTGLLGREVERATWEVAATVGR</sequence>
<keyword evidence="4" id="KW-1185">Reference proteome</keyword>
<dbReference type="PANTHER" id="PTHR43244:SF1">
    <property type="entry name" value="5,10-METHYLENETETRAHYDROMETHANOPTERIN REDUCTASE"/>
    <property type="match status" value="1"/>
</dbReference>
<dbReference type="Proteomes" id="UP001500635">
    <property type="component" value="Unassembled WGS sequence"/>
</dbReference>
<evidence type="ECO:0000259" key="2">
    <source>
        <dbReference type="Pfam" id="PF00296"/>
    </source>
</evidence>
<accession>A0ABP8JPX4</accession>
<dbReference type="InterPro" id="IPR011251">
    <property type="entry name" value="Luciferase-like_dom"/>
</dbReference>
<dbReference type="Gene3D" id="3.20.20.30">
    <property type="entry name" value="Luciferase-like domain"/>
    <property type="match status" value="1"/>
</dbReference>
<evidence type="ECO:0000256" key="1">
    <source>
        <dbReference type="ARBA" id="ARBA00023002"/>
    </source>
</evidence>
<dbReference type="EMBL" id="BAABFR010000035">
    <property type="protein sequence ID" value="GAA4393967.1"/>
    <property type="molecule type" value="Genomic_DNA"/>
</dbReference>
<dbReference type="InterPro" id="IPR036661">
    <property type="entry name" value="Luciferase-like_sf"/>
</dbReference>
<feature type="domain" description="Luciferase-like" evidence="2">
    <location>
        <begin position="16"/>
        <end position="259"/>
    </location>
</feature>
<proteinExistence type="predicted"/>
<evidence type="ECO:0000313" key="3">
    <source>
        <dbReference type="EMBL" id="GAA4393967.1"/>
    </source>
</evidence>
<dbReference type="SUPFAM" id="SSF51679">
    <property type="entry name" value="Bacterial luciferase-like"/>
    <property type="match status" value="1"/>
</dbReference>
<organism evidence="3 4">
    <name type="scientific">Tsukamurella soli</name>
    <dbReference type="NCBI Taxonomy" id="644556"/>
    <lineage>
        <taxon>Bacteria</taxon>
        <taxon>Bacillati</taxon>
        <taxon>Actinomycetota</taxon>
        <taxon>Actinomycetes</taxon>
        <taxon>Mycobacteriales</taxon>
        <taxon>Tsukamurellaceae</taxon>
        <taxon>Tsukamurella</taxon>
    </lineage>
</organism>
<reference evidence="4" key="1">
    <citation type="journal article" date="2019" name="Int. J. Syst. Evol. Microbiol.">
        <title>The Global Catalogue of Microorganisms (GCM) 10K type strain sequencing project: providing services to taxonomists for standard genome sequencing and annotation.</title>
        <authorList>
            <consortium name="The Broad Institute Genomics Platform"/>
            <consortium name="The Broad Institute Genome Sequencing Center for Infectious Disease"/>
            <person name="Wu L."/>
            <person name="Ma J."/>
        </authorList>
    </citation>
    <scope>NUCLEOTIDE SEQUENCE [LARGE SCALE GENOMIC DNA]</scope>
    <source>
        <strain evidence="4">JCM 17688</strain>
    </source>
</reference>
<dbReference type="InterPro" id="IPR050564">
    <property type="entry name" value="F420-G6PD/mer"/>
</dbReference>
<name>A0ABP8JPX4_9ACTN</name>